<keyword evidence="1" id="KW-0472">Membrane</keyword>
<sequence>MVVSGNPAISSYCTICDMAPTLLRQVYISAPGDSLGDSALQNNVTMPVTITVLIETYGINPPWIAVGVFSCAALLVGGVLSVTFRHMAAGPEVLGYASTIIQDSNYIDLPSNIGGINGLDITKMMKKQRLRYGFTDLTSEDQLLVGVGLEEDTARIKDNARVVRDEQGINGYVKDSFFTHLGNGSEF</sequence>
<comment type="caution">
    <text evidence="2">The sequence shown here is derived from an EMBL/GenBank/DDBJ whole genome shotgun (WGS) entry which is preliminary data.</text>
</comment>
<feature type="transmembrane region" description="Helical" evidence="1">
    <location>
        <begin position="63"/>
        <end position="84"/>
    </location>
</feature>
<protein>
    <submittedName>
        <fullName evidence="2">Uncharacterized protein</fullName>
    </submittedName>
</protein>
<evidence type="ECO:0000256" key="1">
    <source>
        <dbReference type="SAM" id="Phobius"/>
    </source>
</evidence>
<keyword evidence="1" id="KW-1133">Transmembrane helix</keyword>
<dbReference type="EMBL" id="JARVKM010000006">
    <property type="protein sequence ID" value="KAK9780407.1"/>
    <property type="molecule type" value="Genomic_DNA"/>
</dbReference>
<gene>
    <name evidence="2" type="ORF">SCAR479_02522</name>
</gene>
<name>A0ABR2Y343_9PEZI</name>
<keyword evidence="3" id="KW-1185">Reference proteome</keyword>
<reference evidence="2 3" key="1">
    <citation type="submission" date="2024-02" db="EMBL/GenBank/DDBJ databases">
        <title>First draft genome assembly of two strains of Seiridium cardinale.</title>
        <authorList>
            <person name="Emiliani G."/>
            <person name="Scali E."/>
        </authorList>
    </citation>
    <scope>NUCLEOTIDE SEQUENCE [LARGE SCALE GENOMIC DNA]</scope>
    <source>
        <strain evidence="2 3">BM-138-000479</strain>
    </source>
</reference>
<accession>A0ABR2Y343</accession>
<evidence type="ECO:0000313" key="3">
    <source>
        <dbReference type="Proteomes" id="UP001465668"/>
    </source>
</evidence>
<organism evidence="2 3">
    <name type="scientific">Seiridium cardinale</name>
    <dbReference type="NCBI Taxonomy" id="138064"/>
    <lineage>
        <taxon>Eukaryota</taxon>
        <taxon>Fungi</taxon>
        <taxon>Dikarya</taxon>
        <taxon>Ascomycota</taxon>
        <taxon>Pezizomycotina</taxon>
        <taxon>Sordariomycetes</taxon>
        <taxon>Xylariomycetidae</taxon>
        <taxon>Amphisphaeriales</taxon>
        <taxon>Sporocadaceae</taxon>
        <taxon>Seiridium</taxon>
    </lineage>
</organism>
<dbReference type="Proteomes" id="UP001465668">
    <property type="component" value="Unassembled WGS sequence"/>
</dbReference>
<proteinExistence type="predicted"/>
<keyword evidence="1" id="KW-0812">Transmembrane</keyword>
<evidence type="ECO:0000313" key="2">
    <source>
        <dbReference type="EMBL" id="KAK9780407.1"/>
    </source>
</evidence>